<dbReference type="InterPro" id="IPR046357">
    <property type="entry name" value="PPIase_dom_sf"/>
</dbReference>
<reference evidence="3" key="1">
    <citation type="journal article" date="2022" name="Proc. Natl. Acad. Sci. U.S.A.">
        <title>Life cycle and functional genomics of the unicellular red alga Galdieria for elucidating algal and plant evolution and industrial use.</title>
        <authorList>
            <person name="Hirooka S."/>
            <person name="Itabashi T."/>
            <person name="Ichinose T.M."/>
            <person name="Onuma R."/>
            <person name="Fujiwara T."/>
            <person name="Yamashita S."/>
            <person name="Jong L.W."/>
            <person name="Tomita R."/>
            <person name="Iwane A.H."/>
            <person name="Miyagishima S.Y."/>
        </authorList>
    </citation>
    <scope>NUCLEOTIDE SEQUENCE</scope>
    <source>
        <strain evidence="3">NBRC 102759</strain>
    </source>
</reference>
<evidence type="ECO:0000259" key="2">
    <source>
        <dbReference type="PROSITE" id="PS50059"/>
    </source>
</evidence>
<dbReference type="GO" id="GO:0009507">
    <property type="term" value="C:chloroplast"/>
    <property type="evidence" value="ECO:0007669"/>
    <property type="project" value="TreeGrafter"/>
</dbReference>
<dbReference type="Pfam" id="PF00254">
    <property type="entry name" value="FKBP_C"/>
    <property type="match status" value="1"/>
</dbReference>
<organism evidence="3 4">
    <name type="scientific">Galdieria partita</name>
    <dbReference type="NCBI Taxonomy" id="83374"/>
    <lineage>
        <taxon>Eukaryota</taxon>
        <taxon>Rhodophyta</taxon>
        <taxon>Bangiophyceae</taxon>
        <taxon>Galdieriales</taxon>
        <taxon>Galdieriaceae</taxon>
        <taxon>Galdieria</taxon>
    </lineage>
</organism>
<keyword evidence="1" id="KW-0413">Isomerase</keyword>
<comment type="catalytic activity">
    <reaction evidence="1">
        <text>[protein]-peptidylproline (omega=180) = [protein]-peptidylproline (omega=0)</text>
        <dbReference type="Rhea" id="RHEA:16237"/>
        <dbReference type="Rhea" id="RHEA-COMP:10747"/>
        <dbReference type="Rhea" id="RHEA-COMP:10748"/>
        <dbReference type="ChEBI" id="CHEBI:83833"/>
        <dbReference type="ChEBI" id="CHEBI:83834"/>
        <dbReference type="EC" id="5.2.1.8"/>
    </reaction>
</comment>
<accession>A0A9C7PRR5</accession>
<dbReference type="GO" id="GO:0009579">
    <property type="term" value="C:thylakoid"/>
    <property type="evidence" value="ECO:0007669"/>
    <property type="project" value="TreeGrafter"/>
</dbReference>
<evidence type="ECO:0000313" key="3">
    <source>
        <dbReference type="EMBL" id="GJQ09448.1"/>
    </source>
</evidence>
<dbReference type="Gene3D" id="3.10.50.40">
    <property type="match status" value="1"/>
</dbReference>
<reference evidence="3" key="2">
    <citation type="submission" date="2022-01" db="EMBL/GenBank/DDBJ databases">
        <authorList>
            <person name="Hirooka S."/>
            <person name="Miyagishima S.Y."/>
        </authorList>
    </citation>
    <scope>NUCLEOTIDE SEQUENCE</scope>
    <source>
        <strain evidence="3">NBRC 102759</strain>
    </source>
</reference>
<dbReference type="InterPro" id="IPR001179">
    <property type="entry name" value="PPIase_FKBP_dom"/>
</dbReference>
<dbReference type="SUPFAM" id="SSF54534">
    <property type="entry name" value="FKBP-like"/>
    <property type="match status" value="1"/>
</dbReference>
<feature type="domain" description="PPIase FKBP-type" evidence="2">
    <location>
        <begin position="127"/>
        <end position="240"/>
    </location>
</feature>
<evidence type="ECO:0000256" key="1">
    <source>
        <dbReference type="PROSITE-ProRule" id="PRU00277"/>
    </source>
</evidence>
<dbReference type="GO" id="GO:0003755">
    <property type="term" value="F:peptidyl-prolyl cis-trans isomerase activity"/>
    <property type="evidence" value="ECO:0007669"/>
    <property type="project" value="UniProtKB-KW"/>
</dbReference>
<comment type="caution">
    <text evidence="3">The sequence shown here is derived from an EMBL/GenBank/DDBJ whole genome shotgun (WGS) entry which is preliminary data.</text>
</comment>
<keyword evidence="4" id="KW-1185">Reference proteome</keyword>
<dbReference type="Proteomes" id="UP001061958">
    <property type="component" value="Unassembled WGS sequence"/>
</dbReference>
<sequence length="252" mass="29004">MEFITISLPVAPFQSNLYLKTSHRNNNSSHRLNTVRTKQRHVLACCKSCRRQSRRSLLRDLFKISTLSCLSQLLPLQDSLKHLFRDDASASTRQLQFDKEKHGTIRTSSGLEYFDMKVGQGPFPQVNDLLVVRYTSRLQGLNGWKLESSEDHEVDGFSEPLSILYNEDNKKRFVPGFWEALSTMRPGGKRRAIVPPNIAYHSVNEEPRPISWDARRRLLSVLNTNRNKTIVFDIELQRILSYGSRGKEPDSS</sequence>
<evidence type="ECO:0000313" key="4">
    <source>
        <dbReference type="Proteomes" id="UP001061958"/>
    </source>
</evidence>
<dbReference type="EMBL" id="BQMJ01000008">
    <property type="protein sequence ID" value="GJQ09448.1"/>
    <property type="molecule type" value="Genomic_DNA"/>
</dbReference>
<dbReference type="PROSITE" id="PS50059">
    <property type="entry name" value="FKBP_PPIASE"/>
    <property type="match status" value="1"/>
</dbReference>
<dbReference type="PANTHER" id="PTHR47717:SF1">
    <property type="entry name" value="PEPTIDYL-PROLYL CIS-TRANS ISOMERASE FKBP19, CHLOROPLASTIC"/>
    <property type="match status" value="1"/>
</dbReference>
<protein>
    <recommendedName>
        <fullName evidence="1">peptidylprolyl isomerase</fullName>
        <ecNumber evidence="1">5.2.1.8</ecNumber>
    </recommendedName>
</protein>
<dbReference type="AlphaFoldDB" id="A0A9C7PRR5"/>
<dbReference type="EC" id="5.2.1.8" evidence="1"/>
<dbReference type="OrthoDB" id="1902587at2759"/>
<name>A0A9C7PRR5_9RHOD</name>
<dbReference type="InterPro" id="IPR044208">
    <property type="entry name" value="FKBP19-like"/>
</dbReference>
<proteinExistence type="predicted"/>
<dbReference type="PANTHER" id="PTHR47717">
    <property type="entry name" value="PEPTIDYL-PROLYL CIS-TRANS ISOMERASE FKBP19, CHLOROPLASTIC"/>
    <property type="match status" value="1"/>
</dbReference>
<keyword evidence="1" id="KW-0697">Rotamase</keyword>
<gene>
    <name evidence="3" type="ORF">GpartN1_g1239.t1</name>
</gene>